<feature type="compositionally biased region" description="Gly residues" evidence="5">
    <location>
        <begin position="659"/>
        <end position="668"/>
    </location>
</feature>
<name>A0A841GVM9_9BACT</name>
<dbReference type="NCBIfam" id="TIGR00093">
    <property type="entry name" value="pseudouridine synthase"/>
    <property type="match status" value="1"/>
</dbReference>
<dbReference type="PROSITE" id="PS01149">
    <property type="entry name" value="PSI_RSU"/>
    <property type="match status" value="1"/>
</dbReference>
<dbReference type="InterPro" id="IPR018496">
    <property type="entry name" value="PsdUridine_synth_RsuA/RluB_CS"/>
</dbReference>
<dbReference type="InterPro" id="IPR050343">
    <property type="entry name" value="RsuA_PseudoU_synthase"/>
</dbReference>
<feature type="compositionally biased region" description="Basic and acidic residues" evidence="5">
    <location>
        <begin position="329"/>
        <end position="340"/>
    </location>
</feature>
<evidence type="ECO:0000259" key="6">
    <source>
        <dbReference type="SMART" id="SM00363"/>
    </source>
</evidence>
<evidence type="ECO:0000256" key="1">
    <source>
        <dbReference type="ARBA" id="ARBA00008348"/>
    </source>
</evidence>
<dbReference type="InterPro" id="IPR002942">
    <property type="entry name" value="S4_RNA-bd"/>
</dbReference>
<sequence length="720" mass="77777">MKQPGFVKRGEPLRLQTFLARSGVASRRAAEEMVDHGRVRVNGKTVTVQGMRITAGVDKVDVDGVEVKVAPTTWVALHKPTGYVTTRTDPYDRRTVYDLLPEKYHGLFHVGRLDRDSEGLLLLTNDGDLANRFLHPRYGITKEYDVIATGKPSDATLRQLVEGVELDDGSMATAESARLIGPAGNGLSRLKLVLKEGKKREVRRMLEVVGHPVKRLVRRRFGPIELGELPEGKWRVLALEELSHVRDEPAQPRVRPDAEPRKVKSSGSRTEVVESRPKRAAASADRKSTHGAYSDTTRKRTASGPEKRPSRAAAADGERRPSRAVGGERPSRAVDADRPARSAGAERPSRPLDAEKRPRSVDADSRPAREKRPARPMDADKRPARSLDDKRPSRSADGEKRPARALAEGEKRPRRAPADGETRTSGGGEGTPKRGAAKGPIKQRRGPGTEDRSPRIPAPPKRVPRRPDVEWGDLAEWDRPEPPRRDSFEEERPAPRGAGPRGRDDRGAKPGRGPAGDASRPRGDDRPSAPPRVGPSGPGRSRKAGDGERFAPSRGGPRSGPAGGQDSSDERPSWPPVRGRPAGRDDTGDRGPRPPARGGFRPDAGDDRPRTPRPPVVEERDELDDFGTRPRRSSGAARGGKRIGLLDDRDRPSRSSGPSRGGPRPGGSDGDDRPRGGRPSGPPRDGGGKPSGPRPGGRPGGKPSGGRPGGKPGGRPPRGR</sequence>
<protein>
    <recommendedName>
        <fullName evidence="4">Pseudouridine synthase</fullName>
        <ecNumber evidence="4">5.4.99.-</ecNumber>
    </recommendedName>
</protein>
<feature type="compositionally biased region" description="Basic and acidic residues" evidence="5">
    <location>
        <begin position="582"/>
        <end position="592"/>
    </location>
</feature>
<comment type="caution">
    <text evidence="7">The sequence shown here is derived from an EMBL/GenBank/DDBJ whole genome shotgun (WGS) entry which is preliminary data.</text>
</comment>
<dbReference type="GO" id="GO:0003723">
    <property type="term" value="F:RNA binding"/>
    <property type="evidence" value="ECO:0007669"/>
    <property type="project" value="UniProtKB-KW"/>
</dbReference>
<dbReference type="AlphaFoldDB" id="A0A841GVM9"/>
<dbReference type="PANTHER" id="PTHR47683:SF2">
    <property type="entry name" value="RNA-BINDING S4 DOMAIN-CONTAINING PROTEIN"/>
    <property type="match status" value="1"/>
</dbReference>
<feature type="compositionally biased region" description="Basic and acidic residues" evidence="5">
    <location>
        <begin position="644"/>
        <end position="653"/>
    </location>
</feature>
<reference evidence="7 8" key="1">
    <citation type="submission" date="2020-08" db="EMBL/GenBank/DDBJ databases">
        <title>Genomic Encyclopedia of Type Strains, Phase IV (KMG-IV): sequencing the most valuable type-strain genomes for metagenomic binning, comparative biology and taxonomic classification.</title>
        <authorList>
            <person name="Goeker M."/>
        </authorList>
    </citation>
    <scope>NUCLEOTIDE SEQUENCE [LARGE SCALE GENOMIC DNA]</scope>
    <source>
        <strain evidence="7 8">DSM 29007</strain>
    </source>
</reference>
<keyword evidence="2 4" id="KW-0413">Isomerase</keyword>
<dbReference type="Gene3D" id="3.30.70.1560">
    <property type="entry name" value="Alpha-L RNA-binding motif"/>
    <property type="match status" value="1"/>
</dbReference>
<feature type="compositionally biased region" description="Gly residues" evidence="5">
    <location>
        <begin position="684"/>
        <end position="713"/>
    </location>
</feature>
<dbReference type="InterPro" id="IPR036986">
    <property type="entry name" value="S4_RNA-bd_sf"/>
</dbReference>
<feature type="compositionally biased region" description="Basic and acidic residues" evidence="5">
    <location>
        <begin position="476"/>
        <end position="494"/>
    </location>
</feature>
<dbReference type="InterPro" id="IPR020103">
    <property type="entry name" value="PsdUridine_synth_cat_dom_sf"/>
</dbReference>
<dbReference type="SUPFAM" id="SSF55120">
    <property type="entry name" value="Pseudouridine synthase"/>
    <property type="match status" value="1"/>
</dbReference>
<dbReference type="EC" id="5.4.99.-" evidence="4"/>
<dbReference type="SUPFAM" id="SSF55174">
    <property type="entry name" value="Alpha-L RNA-binding motif"/>
    <property type="match status" value="1"/>
</dbReference>
<dbReference type="GO" id="GO:0120159">
    <property type="term" value="F:rRNA pseudouridine synthase activity"/>
    <property type="evidence" value="ECO:0007669"/>
    <property type="project" value="UniProtKB-ARBA"/>
</dbReference>
<feature type="region of interest" description="Disordered" evidence="5">
    <location>
        <begin position="246"/>
        <end position="720"/>
    </location>
</feature>
<dbReference type="RefSeq" id="WP_170037417.1">
    <property type="nucleotide sequence ID" value="NZ_JABDTL010000002.1"/>
</dbReference>
<dbReference type="CDD" id="cd02870">
    <property type="entry name" value="PseudoU_synth_RsuA_like"/>
    <property type="match status" value="1"/>
</dbReference>
<evidence type="ECO:0000313" key="7">
    <source>
        <dbReference type="EMBL" id="MBB6069534.1"/>
    </source>
</evidence>
<keyword evidence="8" id="KW-1185">Reference proteome</keyword>
<organism evidence="7 8">
    <name type="scientific">Longimicrobium terrae</name>
    <dbReference type="NCBI Taxonomy" id="1639882"/>
    <lineage>
        <taxon>Bacteria</taxon>
        <taxon>Pseudomonadati</taxon>
        <taxon>Gemmatimonadota</taxon>
        <taxon>Longimicrobiia</taxon>
        <taxon>Longimicrobiales</taxon>
        <taxon>Longimicrobiaceae</taxon>
        <taxon>Longimicrobium</taxon>
    </lineage>
</organism>
<gene>
    <name evidence="7" type="ORF">HNQ61_001149</name>
</gene>
<evidence type="ECO:0000256" key="4">
    <source>
        <dbReference type="RuleBase" id="RU003887"/>
    </source>
</evidence>
<dbReference type="EMBL" id="JACHIA010000002">
    <property type="protein sequence ID" value="MBB6069534.1"/>
    <property type="molecule type" value="Genomic_DNA"/>
</dbReference>
<evidence type="ECO:0000256" key="3">
    <source>
        <dbReference type="PROSITE-ProRule" id="PRU00182"/>
    </source>
</evidence>
<evidence type="ECO:0000256" key="5">
    <source>
        <dbReference type="SAM" id="MobiDB-lite"/>
    </source>
</evidence>
<dbReference type="Pfam" id="PF01479">
    <property type="entry name" value="S4"/>
    <property type="match status" value="1"/>
</dbReference>
<evidence type="ECO:0000256" key="2">
    <source>
        <dbReference type="ARBA" id="ARBA00023235"/>
    </source>
</evidence>
<dbReference type="GO" id="GO:0000455">
    <property type="term" value="P:enzyme-directed rRNA pseudouridine synthesis"/>
    <property type="evidence" value="ECO:0007669"/>
    <property type="project" value="UniProtKB-ARBA"/>
</dbReference>
<dbReference type="FunFam" id="3.10.290.10:FF:000003">
    <property type="entry name" value="Pseudouridine synthase"/>
    <property type="match status" value="1"/>
</dbReference>
<dbReference type="InterPro" id="IPR042092">
    <property type="entry name" value="PsdUridine_s_RsuA/RluB/E/F_cat"/>
</dbReference>
<dbReference type="Pfam" id="PF00849">
    <property type="entry name" value="PseudoU_synth_2"/>
    <property type="match status" value="1"/>
</dbReference>
<accession>A0A841GVM9</accession>
<keyword evidence="3" id="KW-0694">RNA-binding</keyword>
<dbReference type="Gene3D" id="3.30.70.580">
    <property type="entry name" value="Pseudouridine synthase I, catalytic domain, N-terminal subdomain"/>
    <property type="match status" value="1"/>
</dbReference>
<dbReference type="InterPro" id="IPR006145">
    <property type="entry name" value="PsdUridine_synth_RsuA/RluA"/>
</dbReference>
<feature type="compositionally biased region" description="Basic and acidic residues" evidence="5">
    <location>
        <begin position="347"/>
        <end position="422"/>
    </location>
</feature>
<feature type="compositionally biased region" description="Basic and acidic residues" evidence="5">
    <location>
        <begin position="246"/>
        <end position="262"/>
    </location>
</feature>
<proteinExistence type="inferred from homology"/>
<dbReference type="Proteomes" id="UP000582837">
    <property type="component" value="Unassembled WGS sequence"/>
</dbReference>
<dbReference type="InterPro" id="IPR000748">
    <property type="entry name" value="PsdUridine_synth_RsuA/RluB/E/F"/>
</dbReference>
<evidence type="ECO:0000313" key="8">
    <source>
        <dbReference type="Proteomes" id="UP000582837"/>
    </source>
</evidence>
<dbReference type="InterPro" id="IPR020094">
    <property type="entry name" value="TruA/RsuA/RluB/E/F_N"/>
</dbReference>
<dbReference type="CDD" id="cd00165">
    <property type="entry name" value="S4"/>
    <property type="match status" value="1"/>
</dbReference>
<comment type="similarity">
    <text evidence="1 4">Belongs to the pseudouridine synthase RsuA family.</text>
</comment>
<dbReference type="Gene3D" id="3.10.290.10">
    <property type="entry name" value="RNA-binding S4 domain"/>
    <property type="match status" value="1"/>
</dbReference>
<dbReference type="PANTHER" id="PTHR47683">
    <property type="entry name" value="PSEUDOURIDINE SYNTHASE FAMILY PROTEIN-RELATED"/>
    <property type="match status" value="1"/>
</dbReference>
<dbReference type="PROSITE" id="PS50889">
    <property type="entry name" value="S4"/>
    <property type="match status" value="1"/>
</dbReference>
<feature type="domain" description="RNA-binding S4" evidence="6">
    <location>
        <begin position="13"/>
        <end position="73"/>
    </location>
</feature>
<dbReference type="SMART" id="SM00363">
    <property type="entry name" value="S4"/>
    <property type="match status" value="1"/>
</dbReference>